<dbReference type="AlphaFoldDB" id="A0A9D6VB24"/>
<protein>
    <recommendedName>
        <fullName evidence="6">endopeptidase La</fullName>
        <ecNumber evidence="6">3.4.21.53</ecNumber>
    </recommendedName>
</protein>
<keyword evidence="2" id="KW-0547">Nucleotide-binding</keyword>
<gene>
    <name evidence="9" type="ORF">HY912_21975</name>
</gene>
<sequence length="1168" mass="131336">MFPVEFDHRVLDSLPLPDDEDVARVTQILNAIVVRRLMPYFKRSKGTAAITAARILENLTIERLDDAENRVRVVSVLALKDRETAIQIHERVFDYFAFVFPSHPESRLGEGSPEERKVLAFAEFLLRHQVDHLLYSDHSEREVLNGDAAFAMERRSDDPTYYRSLRYALSDEMNGVKGGPYLAVFDSAEQGLPYDSELNDMLNSCAVILGEIPGAFLQKLFPALDVELKTKVLGACYRKSRDSSYSLLQRTSFLQKTLRLFVQLTDGNKIQAEKVFDAFKESWGLFNLMEELGIPVSGVEGKSTWDIFPIFRNSLRQFYEESNGFFSPEPPTPPAQRVEAKQGPAPAPARSLGDRIEDARKNLSVPRQVIEILDKNKLNAIGHSGTKYSELLETLLAVPWGKIQKIDVSPDQFETGLDKSHYGLRKPKEIICDFFTNLIWRYRQFKEENLASWRRNGSSFLFVGPPGVGKTSLAISIAENLRIPYHKLSLGGMRDEADLKGHGFTYEGSKPGAILQGMIKMGIMNGMFIMDEADKTEKFAIATLLEILDPEQNHLFHDKYTETTIDIDLSNLHFILTANTLETVPPAVINRCEIVFLDRYSVEEKVCIAKEHLIARLRKQHQLDSELIFFDEQEESDLLRYLIKTYTHEAGVRELERIIRTLFLRILRIEILAKGSDSVRITRDKIKECLEAPRGPRKINPEDRVGEMMALGVNVELGVGSIVPIQATQIEAAASDGRPSYLSMVHATGNLQRVMDESRKVAATAILYNAEKLGIDLEKVSAPIHLHFMGGSTPKDGPSAGGAIALALASVLSGSRIRRDIAMTGEIDTHGRITVIGSLDLKLETAYDAGCKSVIIPRENLYGEQGVERLSDALKSELQTLTYEEWKGVHDSFDCRRHALQIIAVDNILHAAEIAFIDEEELKRVEERLVPHGLEVAPSISSARKELYPCFSILYVKDARELDGELINEVLRQECGFILLTMPKTREEIVRKFPGIDQRARLLEFDPLQDDLAVMLQNIEKSIKADSRVPVQLSMLAPYFFLMRQGVCIEGFAPGPSFEGFRVFANNYTAQGFKIKGSKALLNRVYQCLSPLRSEQLEACPFLANRDGIYVVDLSFIPEKYRLDETRAEQILNAGLKNWLAVVEEPGQSSGPSKCAVPPIRADVGDCY</sequence>
<organism evidence="9 10">
    <name type="scientific">Desulfomonile tiedjei</name>
    <dbReference type="NCBI Taxonomy" id="2358"/>
    <lineage>
        <taxon>Bacteria</taxon>
        <taxon>Pseudomonadati</taxon>
        <taxon>Thermodesulfobacteriota</taxon>
        <taxon>Desulfomonilia</taxon>
        <taxon>Desulfomonilales</taxon>
        <taxon>Desulfomonilaceae</taxon>
        <taxon>Desulfomonile</taxon>
    </lineage>
</organism>
<feature type="region of interest" description="Disordered" evidence="7">
    <location>
        <begin position="325"/>
        <end position="352"/>
    </location>
</feature>
<dbReference type="InterPro" id="IPR020568">
    <property type="entry name" value="Ribosomal_Su5_D2-typ_SF"/>
</dbReference>
<evidence type="ECO:0000256" key="3">
    <source>
        <dbReference type="ARBA" id="ARBA00022801"/>
    </source>
</evidence>
<evidence type="ECO:0000313" key="9">
    <source>
        <dbReference type="EMBL" id="MBI5252172.1"/>
    </source>
</evidence>
<comment type="similarity">
    <text evidence="6">Belongs to the peptidase S16 family.</text>
</comment>
<dbReference type="Gene3D" id="1.10.8.60">
    <property type="match status" value="1"/>
</dbReference>
<dbReference type="PANTHER" id="PTHR10046">
    <property type="entry name" value="ATP DEPENDENT LON PROTEASE FAMILY MEMBER"/>
    <property type="match status" value="1"/>
</dbReference>
<dbReference type="Pfam" id="PF00004">
    <property type="entry name" value="AAA"/>
    <property type="match status" value="1"/>
</dbReference>
<dbReference type="GO" id="GO:0004252">
    <property type="term" value="F:serine-type endopeptidase activity"/>
    <property type="evidence" value="ECO:0007669"/>
    <property type="project" value="UniProtKB-UniRule"/>
</dbReference>
<dbReference type="EMBL" id="JACRDE010000575">
    <property type="protein sequence ID" value="MBI5252172.1"/>
    <property type="molecule type" value="Genomic_DNA"/>
</dbReference>
<dbReference type="Proteomes" id="UP000807825">
    <property type="component" value="Unassembled WGS sequence"/>
</dbReference>
<dbReference type="SUPFAM" id="SSF54211">
    <property type="entry name" value="Ribosomal protein S5 domain 2-like"/>
    <property type="match status" value="1"/>
</dbReference>
<dbReference type="InterPro" id="IPR014721">
    <property type="entry name" value="Ribsml_uS5_D2-typ_fold_subgr"/>
</dbReference>
<dbReference type="PRINTS" id="PR00830">
    <property type="entry name" value="ENDOLAPTASE"/>
</dbReference>
<keyword evidence="4 6" id="KW-0720">Serine protease</keyword>
<evidence type="ECO:0000313" key="10">
    <source>
        <dbReference type="Proteomes" id="UP000807825"/>
    </source>
</evidence>
<evidence type="ECO:0000256" key="7">
    <source>
        <dbReference type="SAM" id="MobiDB-lite"/>
    </source>
</evidence>
<dbReference type="GO" id="GO:0005524">
    <property type="term" value="F:ATP binding"/>
    <property type="evidence" value="ECO:0007669"/>
    <property type="project" value="UniProtKB-KW"/>
</dbReference>
<dbReference type="GO" id="GO:0006508">
    <property type="term" value="P:proteolysis"/>
    <property type="evidence" value="ECO:0007669"/>
    <property type="project" value="UniProtKB-KW"/>
</dbReference>
<dbReference type="PROSITE" id="PS51786">
    <property type="entry name" value="LON_PROTEOLYTIC"/>
    <property type="match status" value="1"/>
</dbReference>
<evidence type="ECO:0000256" key="1">
    <source>
        <dbReference type="ARBA" id="ARBA00022670"/>
    </source>
</evidence>
<dbReference type="InterPro" id="IPR003593">
    <property type="entry name" value="AAA+_ATPase"/>
</dbReference>
<evidence type="ECO:0000256" key="4">
    <source>
        <dbReference type="ARBA" id="ARBA00022825"/>
    </source>
</evidence>
<evidence type="ECO:0000256" key="2">
    <source>
        <dbReference type="ARBA" id="ARBA00022741"/>
    </source>
</evidence>
<keyword evidence="5" id="KW-0067">ATP-binding</keyword>
<evidence type="ECO:0000259" key="8">
    <source>
        <dbReference type="PROSITE" id="PS51786"/>
    </source>
</evidence>
<dbReference type="Gene3D" id="3.40.50.300">
    <property type="entry name" value="P-loop containing nucleotide triphosphate hydrolases"/>
    <property type="match status" value="1"/>
</dbReference>
<dbReference type="Pfam" id="PF22667">
    <property type="entry name" value="Lon_lid"/>
    <property type="match status" value="1"/>
</dbReference>
<reference evidence="9" key="1">
    <citation type="submission" date="2020-07" db="EMBL/GenBank/DDBJ databases">
        <title>Huge and variable diversity of episymbiotic CPR bacteria and DPANN archaea in groundwater ecosystems.</title>
        <authorList>
            <person name="He C.Y."/>
            <person name="Keren R."/>
            <person name="Whittaker M."/>
            <person name="Farag I.F."/>
            <person name="Doudna J."/>
            <person name="Cate J.H.D."/>
            <person name="Banfield J.F."/>
        </authorList>
    </citation>
    <scope>NUCLEOTIDE SEQUENCE</scope>
    <source>
        <strain evidence="9">NC_groundwater_1664_Pr3_B-0.1um_52_9</strain>
    </source>
</reference>
<comment type="caution">
    <text evidence="9">The sequence shown here is derived from an EMBL/GenBank/DDBJ whole genome shotgun (WGS) entry which is preliminary data.</text>
</comment>
<accession>A0A9D6VB24</accession>
<dbReference type="Pfam" id="PF05362">
    <property type="entry name" value="Lon_C"/>
    <property type="match status" value="1"/>
</dbReference>
<name>A0A9D6VB24_9BACT</name>
<comment type="catalytic activity">
    <reaction evidence="6">
        <text>Hydrolysis of proteins in presence of ATP.</text>
        <dbReference type="EC" id="3.4.21.53"/>
    </reaction>
</comment>
<dbReference type="SUPFAM" id="SSF52540">
    <property type="entry name" value="P-loop containing nucleoside triphosphate hydrolases"/>
    <property type="match status" value="1"/>
</dbReference>
<dbReference type="InterPro" id="IPR027417">
    <property type="entry name" value="P-loop_NTPase"/>
</dbReference>
<dbReference type="Gene3D" id="3.30.230.10">
    <property type="match status" value="1"/>
</dbReference>
<dbReference type="InterPro" id="IPR027065">
    <property type="entry name" value="Lon_Prtase"/>
</dbReference>
<dbReference type="InterPro" id="IPR008269">
    <property type="entry name" value="Lon_proteolytic"/>
</dbReference>
<dbReference type="GO" id="GO:0004176">
    <property type="term" value="F:ATP-dependent peptidase activity"/>
    <property type="evidence" value="ECO:0007669"/>
    <property type="project" value="UniProtKB-UniRule"/>
</dbReference>
<feature type="active site" evidence="6">
    <location>
        <position position="799"/>
    </location>
</feature>
<dbReference type="SMART" id="SM00382">
    <property type="entry name" value="AAA"/>
    <property type="match status" value="1"/>
</dbReference>
<dbReference type="InterPro" id="IPR003959">
    <property type="entry name" value="ATPase_AAA_core"/>
</dbReference>
<dbReference type="EC" id="3.4.21.53" evidence="6"/>
<feature type="active site" evidence="6">
    <location>
        <position position="842"/>
    </location>
</feature>
<feature type="domain" description="Lon proteolytic" evidence="8">
    <location>
        <begin position="702"/>
        <end position="918"/>
    </location>
</feature>
<dbReference type="GO" id="GO:0030163">
    <property type="term" value="P:protein catabolic process"/>
    <property type="evidence" value="ECO:0007669"/>
    <property type="project" value="InterPro"/>
</dbReference>
<proteinExistence type="inferred from homology"/>
<evidence type="ECO:0000256" key="5">
    <source>
        <dbReference type="ARBA" id="ARBA00022840"/>
    </source>
</evidence>
<dbReference type="InterPro" id="IPR054594">
    <property type="entry name" value="Lon_lid"/>
</dbReference>
<dbReference type="GO" id="GO:0016887">
    <property type="term" value="F:ATP hydrolysis activity"/>
    <property type="evidence" value="ECO:0007669"/>
    <property type="project" value="InterPro"/>
</dbReference>
<keyword evidence="3 6" id="KW-0378">Hydrolase</keyword>
<evidence type="ECO:0000256" key="6">
    <source>
        <dbReference type="PROSITE-ProRule" id="PRU01122"/>
    </source>
</evidence>
<keyword evidence="1 6" id="KW-0645">Protease</keyword>